<dbReference type="KEGG" id="ome:OLMES_1144"/>
<keyword evidence="2" id="KW-0812">Transmembrane</keyword>
<dbReference type="RefSeq" id="WP_087460356.1">
    <property type="nucleotide sequence ID" value="NZ_CP021425.1"/>
</dbReference>
<keyword evidence="5" id="KW-1185">Reference proteome</keyword>
<proteinExistence type="inferred from homology"/>
<dbReference type="EMBL" id="CP021425">
    <property type="protein sequence ID" value="ARU55229.1"/>
    <property type="molecule type" value="Genomic_DNA"/>
</dbReference>
<keyword evidence="2" id="KW-1133">Transmembrane helix</keyword>
<dbReference type="SUPFAM" id="SSF53448">
    <property type="entry name" value="Nucleotide-diphospho-sugar transferases"/>
    <property type="match status" value="1"/>
</dbReference>
<dbReference type="CDD" id="cd06439">
    <property type="entry name" value="CESA_like_1"/>
    <property type="match status" value="1"/>
</dbReference>
<accession>A0A1Y0I4U2</accession>
<sequence length="606" mass="68126">MTLLILFITLFAGMLILYHHLVYPVLLKLLAKWRVRNELSEPSREPECTSFPFITVVVPCYNEAAVIAEKMRNFTFLDYPADRFCVRFINDGSTDQTQSIFQKTILEPGFTGLNITMIQHRDNRGKVARINEALAAIEDGLVVLSDTSALISMDAFQIIAQRFQNPKVGVVAGTYQILVPGSRGESAYWQYQTKIKAMESALGSAIGAHGALYGFRRALFEPLPVDTINDDFILPMEIVKKGYQCEYVNDIVAVELEQASLHLDQRRRVRISMGNMQQAIRLKGLLNPRLGGVAFNFASGKFLRAWMPLILLVFFTGTLVLSAQSGFFASLALLQVLAYSLAALKQLLPNLKWPKPIQLLHYLVSGHVSNGIGSLYYFCNRKSGAPWSRVKASSGAQHYIPVSILFSKRLVDFCLASLGVLITLPVWLLIGLAIKLESRGPVFFRQMRVGRILPDRAELFMMIKFRTMVQDAEKETGAVWAQDRDPRITRVGWFLRKTRLDELPQLLNVIKGEMSLIGPRPERPGIGGRLDAAIPYYAERTCFVSPGITGFAQVHQGYDTCLDDVKSKLLYDHAYAIALSRFRAWLLMDLMVIYKTLLVMVLGKGR</sequence>
<evidence type="ECO:0000256" key="2">
    <source>
        <dbReference type="SAM" id="Phobius"/>
    </source>
</evidence>
<evidence type="ECO:0000256" key="1">
    <source>
        <dbReference type="ARBA" id="ARBA00006464"/>
    </source>
</evidence>
<dbReference type="InterPro" id="IPR003362">
    <property type="entry name" value="Bact_transf"/>
</dbReference>
<dbReference type="GO" id="GO:0016780">
    <property type="term" value="F:phosphotransferase activity, for other substituted phosphate groups"/>
    <property type="evidence" value="ECO:0007669"/>
    <property type="project" value="TreeGrafter"/>
</dbReference>
<dbReference type="PANTHER" id="PTHR30576">
    <property type="entry name" value="COLANIC BIOSYNTHESIS UDP-GLUCOSE LIPID CARRIER TRANSFERASE"/>
    <property type="match status" value="1"/>
</dbReference>
<reference evidence="4 5" key="1">
    <citation type="submission" date="2017-05" db="EMBL/GenBank/DDBJ databases">
        <title>Genomic insights into alkan degradation activity of Oleiphilus messinensis.</title>
        <authorList>
            <person name="Kozyavkin S.A."/>
            <person name="Slesarev A.I."/>
            <person name="Golyshin P.N."/>
            <person name="Korzhenkov A."/>
            <person name="Golyshina O.N."/>
            <person name="Toshchakov S.V."/>
        </authorList>
    </citation>
    <scope>NUCLEOTIDE SEQUENCE [LARGE SCALE GENOMIC DNA]</scope>
    <source>
        <strain evidence="4 5">ME102</strain>
    </source>
</reference>
<gene>
    <name evidence="4" type="ORF">OLMES_1144</name>
</gene>
<name>A0A1Y0I4U2_9GAMM</name>
<keyword evidence="4" id="KW-0808">Transferase</keyword>
<feature type="transmembrane region" description="Helical" evidence="2">
    <location>
        <begin position="6"/>
        <end position="26"/>
    </location>
</feature>
<evidence type="ECO:0000313" key="5">
    <source>
        <dbReference type="Proteomes" id="UP000196027"/>
    </source>
</evidence>
<dbReference type="PANTHER" id="PTHR30576:SF0">
    <property type="entry name" value="UNDECAPRENYL-PHOSPHATE N-ACETYLGALACTOSAMINYL 1-PHOSPHATE TRANSFERASE-RELATED"/>
    <property type="match status" value="1"/>
</dbReference>
<keyword evidence="2" id="KW-0472">Membrane</keyword>
<feature type="transmembrane region" description="Helical" evidence="2">
    <location>
        <begin position="309"/>
        <end position="339"/>
    </location>
</feature>
<dbReference type="Pfam" id="PF13641">
    <property type="entry name" value="Glyco_tranf_2_3"/>
    <property type="match status" value="1"/>
</dbReference>
<feature type="transmembrane region" description="Helical" evidence="2">
    <location>
        <begin position="413"/>
        <end position="434"/>
    </location>
</feature>
<evidence type="ECO:0000313" key="4">
    <source>
        <dbReference type="EMBL" id="ARU55229.1"/>
    </source>
</evidence>
<dbReference type="Proteomes" id="UP000196027">
    <property type="component" value="Chromosome"/>
</dbReference>
<comment type="similarity">
    <text evidence="1">Belongs to the bacterial sugar transferase family.</text>
</comment>
<protein>
    <submittedName>
        <fullName evidence="4">Glycosyl transferase 2 family protein</fullName>
    </submittedName>
</protein>
<feature type="transmembrane region" description="Helical" evidence="2">
    <location>
        <begin position="359"/>
        <end position="379"/>
    </location>
</feature>
<evidence type="ECO:0000259" key="3">
    <source>
        <dbReference type="Pfam" id="PF02397"/>
    </source>
</evidence>
<dbReference type="OrthoDB" id="9766971at2"/>
<dbReference type="AlphaFoldDB" id="A0A1Y0I4U2"/>
<dbReference type="Pfam" id="PF02397">
    <property type="entry name" value="Bac_transf"/>
    <property type="match status" value="1"/>
</dbReference>
<dbReference type="InterPro" id="IPR029044">
    <property type="entry name" value="Nucleotide-diphossugar_trans"/>
</dbReference>
<dbReference type="Gene3D" id="3.90.550.10">
    <property type="entry name" value="Spore Coat Polysaccharide Biosynthesis Protein SpsA, Chain A"/>
    <property type="match status" value="1"/>
</dbReference>
<feature type="domain" description="Bacterial sugar transferase" evidence="3">
    <location>
        <begin position="408"/>
        <end position="601"/>
    </location>
</feature>
<organism evidence="4 5">
    <name type="scientific">Oleiphilus messinensis</name>
    <dbReference type="NCBI Taxonomy" id="141451"/>
    <lineage>
        <taxon>Bacteria</taxon>
        <taxon>Pseudomonadati</taxon>
        <taxon>Pseudomonadota</taxon>
        <taxon>Gammaproteobacteria</taxon>
        <taxon>Oceanospirillales</taxon>
        <taxon>Oleiphilaceae</taxon>
        <taxon>Oleiphilus</taxon>
    </lineage>
</organism>